<dbReference type="AlphaFoldDB" id="M0NSM3"/>
<dbReference type="PANTHER" id="PTHR23077:SF171">
    <property type="entry name" value="NUCLEAR VALOSIN-CONTAINING PROTEIN-LIKE"/>
    <property type="match status" value="1"/>
</dbReference>
<dbReference type="Gene3D" id="1.10.8.60">
    <property type="match status" value="1"/>
</dbReference>
<keyword evidence="5" id="KW-0378">Hydrolase</keyword>
<sequence>MTTDDMTTSGGTVGGLDDLTREILYENTKSDLDSHIETANRKVNAYEPAAAAEAFRKAASAASELAEMAQLPARVEGFESAAEEYRSYAATLEDRGMDAITDSGADPNTPAETADSGQASEASPPTGGAPASGGRDGREASERGGSAGEDTDGLRQDALSVSLESPDIDMDDVGGMYDLKQRLMDDVAEPIQRKDLHQYYGVETVGGVVLQGPPGTGKTHVTRAFAGELGWNFIELSPAEVVSALVGEGARNIREVFEIAKDNQPCLIFFDEIDNIAKDRSSTTQRSQNEEAMLTQLLTEMTALDDHDVVVFAATNQPAEVDEAVFNAERFSEVIEVPRPDAQARPDILRVHLRKRRVPVETIDFDEVAERTAGFSAADMKQIARGAAQAALRKAKSSGDLVPIRHEHVLEGIEKRRESVADRDGKDYLERPNGGGGGGVGNRSGRADAGTSTGGDADSLLNDDFDMEGM</sequence>
<dbReference type="SUPFAM" id="SSF52540">
    <property type="entry name" value="P-loop containing nucleoside triphosphate hydrolases"/>
    <property type="match status" value="1"/>
</dbReference>
<dbReference type="GO" id="GO:0004386">
    <property type="term" value="F:helicase activity"/>
    <property type="evidence" value="ECO:0007669"/>
    <property type="project" value="UniProtKB-KW"/>
</dbReference>
<dbReference type="PANTHER" id="PTHR23077">
    <property type="entry name" value="AAA-FAMILY ATPASE"/>
    <property type="match status" value="1"/>
</dbReference>
<dbReference type="Pfam" id="PF17862">
    <property type="entry name" value="AAA_lid_3"/>
    <property type="match status" value="1"/>
</dbReference>
<feature type="compositionally biased region" description="Basic and acidic residues" evidence="3">
    <location>
        <begin position="415"/>
        <end position="430"/>
    </location>
</feature>
<keyword evidence="1" id="KW-0547">Nucleotide-binding</keyword>
<comment type="caution">
    <text evidence="5">The sequence shown here is derived from an EMBL/GenBank/DDBJ whole genome shotgun (WGS) entry which is preliminary data.</text>
</comment>
<evidence type="ECO:0000313" key="6">
    <source>
        <dbReference type="Proteomes" id="UP000011650"/>
    </source>
</evidence>
<feature type="region of interest" description="Disordered" evidence="3">
    <location>
        <begin position="415"/>
        <end position="470"/>
    </location>
</feature>
<keyword evidence="5" id="KW-0347">Helicase</keyword>
<dbReference type="InterPro" id="IPR050168">
    <property type="entry name" value="AAA_ATPase_domain"/>
</dbReference>
<keyword evidence="6" id="KW-1185">Reference proteome</keyword>
<gene>
    <name evidence="5" type="ORF">C469_09811</name>
</gene>
<feature type="compositionally biased region" description="Low complexity" evidence="3">
    <location>
        <begin position="119"/>
        <end position="133"/>
    </location>
</feature>
<protein>
    <submittedName>
        <fullName evidence="5">Holliday junction DNA helicase</fullName>
    </submittedName>
</protein>
<dbReference type="Pfam" id="PF00004">
    <property type="entry name" value="AAA"/>
    <property type="match status" value="1"/>
</dbReference>
<evidence type="ECO:0000256" key="2">
    <source>
        <dbReference type="ARBA" id="ARBA00022840"/>
    </source>
</evidence>
<reference evidence="5 6" key="1">
    <citation type="journal article" date="2014" name="PLoS Genet.">
        <title>Phylogenetically driven sequencing of extremely halophilic archaea reveals strategies for static and dynamic osmo-response.</title>
        <authorList>
            <person name="Becker E.A."/>
            <person name="Seitzer P.M."/>
            <person name="Tritt A."/>
            <person name="Larsen D."/>
            <person name="Krusor M."/>
            <person name="Yao A.I."/>
            <person name="Wu D."/>
            <person name="Madern D."/>
            <person name="Eisen J.A."/>
            <person name="Darling A.E."/>
            <person name="Facciotti M.T."/>
        </authorList>
    </citation>
    <scope>NUCLEOTIDE SEQUENCE [LARGE SCALE GENOMIC DNA]</scope>
    <source>
        <strain evidence="5 6">DSM 21995</strain>
    </source>
</reference>
<dbReference type="GO" id="GO:0016887">
    <property type="term" value="F:ATP hydrolysis activity"/>
    <property type="evidence" value="ECO:0007669"/>
    <property type="project" value="InterPro"/>
</dbReference>
<evidence type="ECO:0000313" key="5">
    <source>
        <dbReference type="EMBL" id="EMA59610.1"/>
    </source>
</evidence>
<keyword evidence="2" id="KW-0067">ATP-binding</keyword>
<dbReference type="STRING" id="1227482.C469_09811"/>
<dbReference type="Gene3D" id="3.40.50.300">
    <property type="entry name" value="P-loop containing nucleotide triphosphate hydrolases"/>
    <property type="match status" value="1"/>
</dbReference>
<feature type="region of interest" description="Disordered" evidence="3">
    <location>
        <begin position="98"/>
        <end position="155"/>
    </location>
</feature>
<dbReference type="SMART" id="SM00382">
    <property type="entry name" value="AAA"/>
    <property type="match status" value="1"/>
</dbReference>
<evidence type="ECO:0000259" key="4">
    <source>
        <dbReference type="SMART" id="SM00382"/>
    </source>
</evidence>
<dbReference type="Proteomes" id="UP000011650">
    <property type="component" value="Unassembled WGS sequence"/>
</dbReference>
<dbReference type="RefSeq" id="WP_008006112.1">
    <property type="nucleotide sequence ID" value="NZ_AOJG01000028.1"/>
</dbReference>
<dbReference type="OrthoDB" id="77269at2157"/>
<feature type="compositionally biased region" description="Acidic residues" evidence="3">
    <location>
        <begin position="461"/>
        <end position="470"/>
    </location>
</feature>
<dbReference type="InterPro" id="IPR027417">
    <property type="entry name" value="P-loop_NTPase"/>
</dbReference>
<dbReference type="GO" id="GO:0005524">
    <property type="term" value="F:ATP binding"/>
    <property type="evidence" value="ECO:0007669"/>
    <property type="project" value="UniProtKB-KW"/>
</dbReference>
<accession>M0NSM3</accession>
<dbReference type="InterPro" id="IPR003959">
    <property type="entry name" value="ATPase_AAA_core"/>
</dbReference>
<organism evidence="5 6">
    <name type="scientific">Halorubrum lipolyticum DSM 21995</name>
    <dbReference type="NCBI Taxonomy" id="1227482"/>
    <lineage>
        <taxon>Archaea</taxon>
        <taxon>Methanobacteriati</taxon>
        <taxon>Methanobacteriota</taxon>
        <taxon>Stenosarchaea group</taxon>
        <taxon>Halobacteria</taxon>
        <taxon>Halobacteriales</taxon>
        <taxon>Haloferacaceae</taxon>
        <taxon>Halorubrum</taxon>
    </lineage>
</organism>
<dbReference type="InterPro" id="IPR041569">
    <property type="entry name" value="AAA_lid_3"/>
</dbReference>
<evidence type="ECO:0000256" key="1">
    <source>
        <dbReference type="ARBA" id="ARBA00022741"/>
    </source>
</evidence>
<feature type="domain" description="AAA+ ATPase" evidence="4">
    <location>
        <begin position="204"/>
        <end position="341"/>
    </location>
</feature>
<name>M0NSM3_9EURY</name>
<dbReference type="InterPro" id="IPR003593">
    <property type="entry name" value="AAA+_ATPase"/>
</dbReference>
<feature type="compositionally biased region" description="Gly residues" evidence="3">
    <location>
        <begin position="433"/>
        <end position="442"/>
    </location>
</feature>
<dbReference type="EMBL" id="AOJG01000028">
    <property type="protein sequence ID" value="EMA59610.1"/>
    <property type="molecule type" value="Genomic_DNA"/>
</dbReference>
<proteinExistence type="predicted"/>
<dbReference type="PATRIC" id="fig|1227482.3.peg.1976"/>
<evidence type="ECO:0000256" key="3">
    <source>
        <dbReference type="SAM" id="MobiDB-lite"/>
    </source>
</evidence>